<evidence type="ECO:0000256" key="5">
    <source>
        <dbReference type="ARBA" id="ARBA00023295"/>
    </source>
</evidence>
<dbReference type="Proteomes" id="UP000295164">
    <property type="component" value="Unassembled WGS sequence"/>
</dbReference>
<evidence type="ECO:0000256" key="2">
    <source>
        <dbReference type="ARBA" id="ARBA00022801"/>
    </source>
</evidence>
<dbReference type="GO" id="GO:0003906">
    <property type="term" value="F:DNA-(apurinic or apyrimidinic site) endonuclease activity"/>
    <property type="evidence" value="ECO:0007669"/>
    <property type="project" value="TreeGrafter"/>
</dbReference>
<keyword evidence="3" id="KW-0234">DNA repair</keyword>
<dbReference type="EMBL" id="SKFH01000047">
    <property type="protein sequence ID" value="TCZ65770.1"/>
    <property type="molecule type" value="Genomic_DNA"/>
</dbReference>
<protein>
    <submittedName>
        <fullName evidence="7">Endonuclease III</fullName>
    </submittedName>
</protein>
<evidence type="ECO:0000313" key="8">
    <source>
        <dbReference type="Proteomes" id="UP000295164"/>
    </source>
</evidence>
<dbReference type="GO" id="GO:0000703">
    <property type="term" value="F:oxidized pyrimidine nucleobase lesion DNA N-glycosylase activity"/>
    <property type="evidence" value="ECO:0007669"/>
    <property type="project" value="TreeGrafter"/>
</dbReference>
<sequence>MQKKPFDLPVMLRRIEKAIAPFPKADLLYGTQFPGQKAATMLAIAQVAKEQYGGTLRADFDALTALKGVGPKCANLAIGVSSGQAGISVDVHVHRVVNRWGYVETKAPEKTMTALEALVPQKRQVDINRLLMPFGKHICKMIPLCSTCPVLAYCRQVGVTKHR</sequence>
<name>A0A4R4DUU1_9BACT</name>
<dbReference type="Gene3D" id="1.10.1670.10">
    <property type="entry name" value="Helix-hairpin-Helix base-excision DNA repair enzymes (C-terminal)"/>
    <property type="match status" value="1"/>
</dbReference>
<dbReference type="CDD" id="cd00056">
    <property type="entry name" value="ENDO3c"/>
    <property type="match status" value="1"/>
</dbReference>
<keyword evidence="4" id="KW-0456">Lyase</keyword>
<dbReference type="SMART" id="SM00478">
    <property type="entry name" value="ENDO3c"/>
    <property type="match status" value="1"/>
</dbReference>
<dbReference type="Pfam" id="PF00730">
    <property type="entry name" value="HhH-GPD"/>
    <property type="match status" value="1"/>
</dbReference>
<dbReference type="GO" id="GO:0016829">
    <property type="term" value="F:lyase activity"/>
    <property type="evidence" value="ECO:0007669"/>
    <property type="project" value="UniProtKB-KW"/>
</dbReference>
<evidence type="ECO:0000313" key="7">
    <source>
        <dbReference type="EMBL" id="TCZ65770.1"/>
    </source>
</evidence>
<dbReference type="InterPro" id="IPR003265">
    <property type="entry name" value="HhH-GPD_domain"/>
</dbReference>
<dbReference type="GO" id="GO:0006285">
    <property type="term" value="P:base-excision repair, AP site formation"/>
    <property type="evidence" value="ECO:0007669"/>
    <property type="project" value="TreeGrafter"/>
</dbReference>
<dbReference type="InterPro" id="IPR023170">
    <property type="entry name" value="HhH_base_excis_C"/>
</dbReference>
<comment type="caution">
    <text evidence="7">The sequence shown here is derived from an EMBL/GenBank/DDBJ whole genome shotgun (WGS) entry which is preliminary data.</text>
</comment>
<dbReference type="Gene3D" id="1.10.340.30">
    <property type="entry name" value="Hypothetical protein, domain 2"/>
    <property type="match status" value="1"/>
</dbReference>
<keyword evidence="1" id="KW-0227">DNA damage</keyword>
<dbReference type="SUPFAM" id="SSF48150">
    <property type="entry name" value="DNA-glycosylase"/>
    <property type="match status" value="1"/>
</dbReference>
<accession>A0A4R4DUU1</accession>
<feature type="domain" description="HhH-GPD" evidence="6">
    <location>
        <begin position="11"/>
        <end position="137"/>
    </location>
</feature>
<keyword evidence="7" id="KW-0540">Nuclease</keyword>
<evidence type="ECO:0000256" key="3">
    <source>
        <dbReference type="ARBA" id="ARBA00023204"/>
    </source>
</evidence>
<evidence type="ECO:0000256" key="4">
    <source>
        <dbReference type="ARBA" id="ARBA00023239"/>
    </source>
</evidence>
<evidence type="ECO:0000256" key="1">
    <source>
        <dbReference type="ARBA" id="ARBA00022763"/>
    </source>
</evidence>
<evidence type="ECO:0000259" key="6">
    <source>
        <dbReference type="SMART" id="SM00478"/>
    </source>
</evidence>
<dbReference type="GO" id="GO:0006289">
    <property type="term" value="P:nucleotide-excision repair"/>
    <property type="evidence" value="ECO:0007669"/>
    <property type="project" value="TreeGrafter"/>
</dbReference>
<dbReference type="AlphaFoldDB" id="A0A4R4DUU1"/>
<dbReference type="PANTHER" id="PTHR43286">
    <property type="entry name" value="ENDONUCLEASE III-LIKE PROTEIN 1"/>
    <property type="match status" value="1"/>
</dbReference>
<gene>
    <name evidence="7" type="ORF">E0486_17100</name>
</gene>
<dbReference type="OrthoDB" id="9800977at2"/>
<dbReference type="RefSeq" id="WP_131854035.1">
    <property type="nucleotide sequence ID" value="NZ_SKFH01000047.1"/>
</dbReference>
<dbReference type="InterPro" id="IPR011257">
    <property type="entry name" value="DNA_glycosylase"/>
</dbReference>
<proteinExistence type="predicted"/>
<keyword evidence="8" id="KW-1185">Reference proteome</keyword>
<reference evidence="7 8" key="1">
    <citation type="submission" date="2019-03" db="EMBL/GenBank/DDBJ databases">
        <authorList>
            <person name="Kim M.K.M."/>
        </authorList>
    </citation>
    <scope>NUCLEOTIDE SEQUENCE [LARGE SCALE GENOMIC DNA]</scope>
    <source>
        <strain evidence="7 8">17J68-15</strain>
    </source>
</reference>
<keyword evidence="5" id="KW-0326">Glycosidase</keyword>
<keyword evidence="7" id="KW-0255">Endonuclease</keyword>
<organism evidence="7 8">
    <name type="scientific">Flaviaesturariibacter aridisoli</name>
    <dbReference type="NCBI Taxonomy" id="2545761"/>
    <lineage>
        <taxon>Bacteria</taxon>
        <taxon>Pseudomonadati</taxon>
        <taxon>Bacteroidota</taxon>
        <taxon>Chitinophagia</taxon>
        <taxon>Chitinophagales</taxon>
        <taxon>Chitinophagaceae</taxon>
        <taxon>Flaviaestuariibacter</taxon>
    </lineage>
</organism>
<dbReference type="PANTHER" id="PTHR43286:SF1">
    <property type="entry name" value="ENDONUCLEASE III-LIKE PROTEIN 1"/>
    <property type="match status" value="1"/>
</dbReference>
<keyword evidence="2" id="KW-0378">Hydrolase</keyword>